<dbReference type="EMBL" id="JAKKUT010000008">
    <property type="protein sequence ID" value="MDG2992282.1"/>
    <property type="molecule type" value="Genomic_DNA"/>
</dbReference>
<dbReference type="Proteomes" id="UP001154265">
    <property type="component" value="Unassembled WGS sequence"/>
</dbReference>
<proteinExistence type="predicted"/>
<comment type="caution">
    <text evidence="1">The sequence shown here is derived from an EMBL/GenBank/DDBJ whole genome shotgun (WGS) entry which is preliminary data.</text>
</comment>
<dbReference type="RefSeq" id="WP_277868200.1">
    <property type="nucleotide sequence ID" value="NZ_JAKKUT010000008.1"/>
</dbReference>
<protein>
    <submittedName>
        <fullName evidence="1">Uncharacterized protein</fullName>
    </submittedName>
</protein>
<reference evidence="1" key="2">
    <citation type="submission" date="2022-01" db="EMBL/GenBank/DDBJ databases">
        <authorList>
            <person name="Zivanovic Y."/>
            <person name="Moreira D."/>
            <person name="Lopez-Garcia P."/>
        </authorList>
    </citation>
    <scope>NUCLEOTIDE SEQUENCE</scope>
    <source>
        <strain evidence="1">G9</strain>
    </source>
</reference>
<organism evidence="1 2">
    <name type="scientific">Candidatus Synechococcus calcipolaris G9</name>
    <dbReference type="NCBI Taxonomy" id="1497997"/>
    <lineage>
        <taxon>Bacteria</taxon>
        <taxon>Bacillati</taxon>
        <taxon>Cyanobacteriota</taxon>
        <taxon>Cyanophyceae</taxon>
        <taxon>Synechococcales</taxon>
        <taxon>Synechococcaceae</taxon>
        <taxon>Synechococcus</taxon>
    </lineage>
</organism>
<accession>A0ABT6F373</accession>
<keyword evidence="2" id="KW-1185">Reference proteome</keyword>
<reference evidence="1" key="1">
    <citation type="journal article" date="2022" name="Genome Biol. Evol.">
        <title>A New Gene Family Diagnostic for Intracellular Biomineralization of Amorphous Ca Carbonates by Cyanobacteria.</title>
        <authorList>
            <person name="Benzerara K."/>
            <person name="Duprat E."/>
            <person name="Bitard-Feildel T."/>
            <person name="Caumes G."/>
            <person name="Cassier-Chauvat C."/>
            <person name="Chauvat F."/>
            <person name="Dezi M."/>
            <person name="Diop S.I."/>
            <person name="Gaschignard G."/>
            <person name="Gorgen S."/>
            <person name="Gugger M."/>
            <person name="Lopez-Garcia P."/>
            <person name="Millet M."/>
            <person name="Skouri-Panet F."/>
            <person name="Moreira D."/>
            <person name="Callebaut I."/>
        </authorList>
    </citation>
    <scope>NUCLEOTIDE SEQUENCE</scope>
    <source>
        <strain evidence="1">G9</strain>
    </source>
</reference>
<name>A0ABT6F373_9SYNE</name>
<evidence type="ECO:0000313" key="2">
    <source>
        <dbReference type="Proteomes" id="UP001154265"/>
    </source>
</evidence>
<sequence>MNSYSTPCRSMEQVYRQPELPLAIYREIAAHLGQISGVTVELLPQSAPEFDYHLSQVEALKLQYSDDLSPADQAQVRAILTYYGDRYGGWN</sequence>
<evidence type="ECO:0000313" key="1">
    <source>
        <dbReference type="EMBL" id="MDG2992282.1"/>
    </source>
</evidence>
<gene>
    <name evidence="1" type="ORF">L3556_15290</name>
</gene>